<dbReference type="GO" id="GO:0051603">
    <property type="term" value="P:proteolysis involved in protein catabolic process"/>
    <property type="evidence" value="ECO:0007669"/>
    <property type="project" value="InterPro"/>
</dbReference>
<evidence type="ECO:0000256" key="2">
    <source>
        <dbReference type="ARBA" id="ARBA00022490"/>
    </source>
</evidence>
<dbReference type="InterPro" id="IPR001353">
    <property type="entry name" value="Proteasome_sua/b"/>
</dbReference>
<dbReference type="GO" id="GO:0006355">
    <property type="term" value="P:regulation of DNA-templated transcription"/>
    <property type="evidence" value="ECO:0007669"/>
    <property type="project" value="InterPro"/>
</dbReference>
<evidence type="ECO:0000256" key="5">
    <source>
        <dbReference type="SAM" id="MobiDB-lite"/>
    </source>
</evidence>
<keyword evidence="4" id="KW-0539">Nucleus</keyword>
<dbReference type="Pfam" id="PF00227">
    <property type="entry name" value="Proteasome"/>
    <property type="match status" value="1"/>
</dbReference>
<feature type="compositionally biased region" description="Pro residues" evidence="5">
    <location>
        <begin position="81"/>
        <end position="96"/>
    </location>
</feature>
<dbReference type="OrthoDB" id="10248542at2759"/>
<dbReference type="GeneID" id="36522421"/>
<feature type="compositionally biased region" description="Polar residues" evidence="5">
    <location>
        <begin position="54"/>
        <end position="66"/>
    </location>
</feature>
<dbReference type="EMBL" id="KZ559152">
    <property type="protein sequence ID" value="PLB36317.1"/>
    <property type="molecule type" value="Genomic_DNA"/>
</dbReference>
<feature type="compositionally biased region" description="Polar residues" evidence="5">
    <location>
        <begin position="27"/>
        <end position="39"/>
    </location>
</feature>
<evidence type="ECO:0000313" key="6">
    <source>
        <dbReference type="EMBL" id="PLB36317.1"/>
    </source>
</evidence>
<dbReference type="InterPro" id="IPR016050">
    <property type="entry name" value="Proteasome_bsu_CS"/>
</dbReference>
<feature type="region of interest" description="Disordered" evidence="5">
    <location>
        <begin position="1"/>
        <end position="99"/>
    </location>
</feature>
<dbReference type="GO" id="GO:0019774">
    <property type="term" value="C:proteasome core complex, beta-subunit complex"/>
    <property type="evidence" value="ECO:0007669"/>
    <property type="project" value="UniProtKB-ARBA"/>
</dbReference>
<dbReference type="PROSITE" id="PS00854">
    <property type="entry name" value="PROTEASOME_BETA_1"/>
    <property type="match status" value="1"/>
</dbReference>
<keyword evidence="2" id="KW-0963">Cytoplasm</keyword>
<dbReference type="RefSeq" id="XP_024670329.1">
    <property type="nucleotide sequence ID" value="XM_024815261.1"/>
</dbReference>
<dbReference type="Proteomes" id="UP000234585">
    <property type="component" value="Unassembled WGS sequence"/>
</dbReference>
<evidence type="ECO:0000256" key="4">
    <source>
        <dbReference type="ARBA" id="ARBA00023242"/>
    </source>
</evidence>
<accession>A0A2I2F6Q0</accession>
<dbReference type="CDD" id="cd03760">
    <property type="entry name" value="proteasome_beta_type_4"/>
    <property type="match status" value="1"/>
</dbReference>
<dbReference type="GO" id="GO:0016787">
    <property type="term" value="F:hydrolase activity"/>
    <property type="evidence" value="ECO:0007669"/>
    <property type="project" value="UniProtKB-KW"/>
</dbReference>
<dbReference type="PANTHER" id="PTHR32194">
    <property type="entry name" value="METALLOPROTEASE TLDD"/>
    <property type="match status" value="1"/>
</dbReference>
<dbReference type="Gene3D" id="3.60.20.10">
    <property type="entry name" value="Glutamine Phosphoribosylpyrophosphate, subunit 1, domain 1"/>
    <property type="match status" value="1"/>
</dbReference>
<evidence type="ECO:0000313" key="7">
    <source>
        <dbReference type="Proteomes" id="UP000234585"/>
    </source>
</evidence>
<dbReference type="Pfam" id="PF07818">
    <property type="entry name" value="HCNGP"/>
    <property type="match status" value="1"/>
</dbReference>
<comment type="subcellular location">
    <subcellularLocation>
        <location evidence="1">Nucleus</location>
    </subcellularLocation>
</comment>
<dbReference type="InterPro" id="IPR029055">
    <property type="entry name" value="Ntn_hydrolases_N"/>
</dbReference>
<dbReference type="PROSITE" id="PS51476">
    <property type="entry name" value="PROTEASOME_BETA_2"/>
    <property type="match status" value="1"/>
</dbReference>
<dbReference type="InterPro" id="IPR012479">
    <property type="entry name" value="SAP30BP"/>
</dbReference>
<dbReference type="SUPFAM" id="SSF56235">
    <property type="entry name" value="N-terminal nucleophile aminohydrolases (Ntn hydrolases)"/>
    <property type="match status" value="1"/>
</dbReference>
<gene>
    <name evidence="6" type="ORF">BDW47DRAFT_118792</name>
</gene>
<reference evidence="6 7" key="1">
    <citation type="submission" date="2017-12" db="EMBL/GenBank/DDBJ databases">
        <authorList>
            <consortium name="DOE Joint Genome Institute"/>
            <person name="Haridas S."/>
            <person name="Kjaerbolling I."/>
            <person name="Vesth T.C."/>
            <person name="Frisvad J.C."/>
            <person name="Nybo J.L."/>
            <person name="Theobald S."/>
            <person name="Kuo A."/>
            <person name="Bowyer P."/>
            <person name="Matsuda Y."/>
            <person name="Mondo S."/>
            <person name="Lyhne E.K."/>
            <person name="Kogle M.E."/>
            <person name="Clum A."/>
            <person name="Lipzen A."/>
            <person name="Salamov A."/>
            <person name="Ngan C.Y."/>
            <person name="Daum C."/>
            <person name="Chiniquy J."/>
            <person name="Barry K."/>
            <person name="LaButti K."/>
            <person name="Simmons B.A."/>
            <person name="Magnuson J.K."/>
            <person name="Mortensen U.H."/>
            <person name="Larsen T.O."/>
            <person name="Grigoriev I.V."/>
            <person name="Baker S.E."/>
            <person name="Andersen M.R."/>
            <person name="Nordberg H.P."/>
            <person name="Cantor M.N."/>
            <person name="Hua S.X."/>
        </authorList>
    </citation>
    <scope>NUCLEOTIDE SEQUENCE [LARGE SCALE GENOMIC DNA]</scope>
    <source>
        <strain evidence="6 7">CBS 102.13</strain>
    </source>
</reference>
<dbReference type="GO" id="GO:0005737">
    <property type="term" value="C:cytoplasm"/>
    <property type="evidence" value="ECO:0007669"/>
    <property type="project" value="TreeGrafter"/>
</dbReference>
<organism evidence="6 7">
    <name type="scientific">Aspergillus candidus</name>
    <dbReference type="NCBI Taxonomy" id="41067"/>
    <lineage>
        <taxon>Eukaryota</taxon>
        <taxon>Fungi</taxon>
        <taxon>Dikarya</taxon>
        <taxon>Ascomycota</taxon>
        <taxon>Pezizomycotina</taxon>
        <taxon>Eurotiomycetes</taxon>
        <taxon>Eurotiomycetidae</taxon>
        <taxon>Eurotiales</taxon>
        <taxon>Aspergillaceae</taxon>
        <taxon>Aspergillus</taxon>
        <taxon>Aspergillus subgen. Circumdati</taxon>
    </lineage>
</organism>
<dbReference type="AlphaFoldDB" id="A0A2I2F6Q0"/>
<sequence length="463" mass="50797">MPCLGDYESSSEDEVNDKPSTLHEAHSGQQSLPEKNPNSEPRGPILGPSHEDTQSTISTSLNGQTSPFPPPRALIHDLTLPPVPNLEIPPSPPGTPPSAANAKFSHFLSLKSRGTHFNEKLAASTSLRNPSLLKKLMEHAGIDDQAQYSTSLPPDLWCISDLPGWGFKEELLKAQKKAQDATERKQAAGQKGTVDFVAATATEMNHFPELWGRPRDDVYGPYNSSYLKSTGPKTHTQSPAVTGTSVVAVKFNGGVAIAADNLASYGSLSRFTDVKRLRMFGESAVVGFSGDVSDMQYIDRLLESIDIRENYSTHGNSLNAKNLHTYLSKVFYKRRSDFNPLWNHILVAGFDGDKKPFLSSADLLGTTYSAPHLATGFGAHLAVPILRRLFPEEKPIEEISKEDAVSALRECLKVLWYRDARSLDKYSLAIITEDGVELNEDQKLEEQSWAFAESIKGYGAQVV</sequence>
<protein>
    <submittedName>
        <fullName evidence="6">Nucleophile aminohydrolase</fullName>
    </submittedName>
</protein>
<dbReference type="InterPro" id="IPR023333">
    <property type="entry name" value="Proteasome_suB-type"/>
</dbReference>
<evidence type="ECO:0000256" key="1">
    <source>
        <dbReference type="ARBA" id="ARBA00004123"/>
    </source>
</evidence>
<keyword evidence="6" id="KW-0378">Hydrolase</keyword>
<proteinExistence type="predicted"/>
<dbReference type="PANTHER" id="PTHR32194:SF6">
    <property type="entry name" value="PROTEASOME SUBUNIT BETA"/>
    <property type="match status" value="1"/>
</dbReference>
<feature type="compositionally biased region" description="Basic and acidic residues" evidence="5">
    <location>
        <begin position="16"/>
        <end position="26"/>
    </location>
</feature>
<name>A0A2I2F6Q0_ASPCN</name>
<dbReference type="STRING" id="41067.A0A2I2F6Q0"/>
<dbReference type="GO" id="GO:0005634">
    <property type="term" value="C:nucleus"/>
    <property type="evidence" value="ECO:0007669"/>
    <property type="project" value="UniProtKB-SubCell"/>
</dbReference>
<keyword evidence="3" id="KW-0647">Proteasome</keyword>
<dbReference type="InterPro" id="IPR016295">
    <property type="entry name" value="Proteasome_beta4"/>
</dbReference>
<dbReference type="FunFam" id="3.60.20.10:FF:000014">
    <property type="entry name" value="Proteasome subunit beta type-7"/>
    <property type="match status" value="1"/>
</dbReference>
<evidence type="ECO:0000256" key="3">
    <source>
        <dbReference type="ARBA" id="ARBA00022942"/>
    </source>
</evidence>
<keyword evidence="7" id="KW-1185">Reference proteome</keyword>